<accession>A0A3A4NJI6</accession>
<keyword evidence="1" id="KW-0092">Biotin</keyword>
<dbReference type="PANTHER" id="PTHR45266:SF3">
    <property type="entry name" value="OXALOACETATE DECARBOXYLASE ALPHA CHAIN"/>
    <property type="match status" value="1"/>
</dbReference>
<proteinExistence type="predicted"/>
<organism evidence="3 4">
    <name type="scientific">Abyssobacteria bacterium (strain SURF_5)</name>
    <dbReference type="NCBI Taxonomy" id="2093360"/>
    <lineage>
        <taxon>Bacteria</taxon>
        <taxon>Pseudomonadati</taxon>
        <taxon>Candidatus Hydrogenedentota</taxon>
        <taxon>Candidatus Abyssobacteria</taxon>
    </lineage>
</organism>
<evidence type="ECO:0000259" key="2">
    <source>
        <dbReference type="PROSITE" id="PS50968"/>
    </source>
</evidence>
<evidence type="ECO:0000313" key="4">
    <source>
        <dbReference type="Proteomes" id="UP000265882"/>
    </source>
</evidence>
<dbReference type="SUPFAM" id="SSF51230">
    <property type="entry name" value="Single hybrid motif"/>
    <property type="match status" value="1"/>
</dbReference>
<dbReference type="EMBL" id="QZKU01000139">
    <property type="protein sequence ID" value="RJP14991.1"/>
    <property type="molecule type" value="Genomic_DNA"/>
</dbReference>
<dbReference type="InterPro" id="IPR011053">
    <property type="entry name" value="Single_hybrid_motif"/>
</dbReference>
<dbReference type="CDD" id="cd06850">
    <property type="entry name" value="biotinyl_domain"/>
    <property type="match status" value="1"/>
</dbReference>
<reference evidence="3 4" key="1">
    <citation type="journal article" date="2017" name="ISME J.">
        <title>Energy and carbon metabolisms in a deep terrestrial subsurface fluid microbial community.</title>
        <authorList>
            <person name="Momper L."/>
            <person name="Jungbluth S.P."/>
            <person name="Lee M.D."/>
            <person name="Amend J.P."/>
        </authorList>
    </citation>
    <scope>NUCLEOTIDE SEQUENCE [LARGE SCALE GENOMIC DNA]</scope>
    <source>
        <strain evidence="3">SURF_5</strain>
    </source>
</reference>
<dbReference type="Pfam" id="PF00364">
    <property type="entry name" value="Biotin_lipoyl"/>
    <property type="match status" value="1"/>
</dbReference>
<protein>
    <submittedName>
        <fullName evidence="3">Biotin/lipoyl-binding protein</fullName>
    </submittedName>
</protein>
<evidence type="ECO:0000313" key="3">
    <source>
        <dbReference type="EMBL" id="RJP14991.1"/>
    </source>
</evidence>
<sequence>MKRFELLLNGKAYLVEVTKITGESALVTVNGTPYEVGINDLSKMDLAQMMKESAPSQPAPVAPAQQTCLVESAGGLITVKAPLPGLIIDIKVAPGDKVKPGDVLVVIETMKMENNVVSPRVGTIKEISIKKGDTVAEGIPLVVIAE</sequence>
<gene>
    <name evidence="3" type="ORF">C4520_20695</name>
</gene>
<dbReference type="PROSITE" id="PS50968">
    <property type="entry name" value="BIOTINYL_LIPOYL"/>
    <property type="match status" value="1"/>
</dbReference>
<dbReference type="InterPro" id="IPR050709">
    <property type="entry name" value="Biotin_Carboxyl_Carrier/Decarb"/>
</dbReference>
<name>A0A3A4NJI6_ABYX5</name>
<evidence type="ECO:0000256" key="1">
    <source>
        <dbReference type="ARBA" id="ARBA00023267"/>
    </source>
</evidence>
<comment type="caution">
    <text evidence="3">The sequence shown here is derived from an EMBL/GenBank/DDBJ whole genome shotgun (WGS) entry which is preliminary data.</text>
</comment>
<dbReference type="FunFam" id="2.40.50.100:FF:000003">
    <property type="entry name" value="Acetyl-CoA carboxylase biotin carboxyl carrier protein"/>
    <property type="match status" value="1"/>
</dbReference>
<dbReference type="PANTHER" id="PTHR45266">
    <property type="entry name" value="OXALOACETATE DECARBOXYLASE ALPHA CHAIN"/>
    <property type="match status" value="1"/>
</dbReference>
<feature type="domain" description="Lipoyl-binding" evidence="2">
    <location>
        <begin position="76"/>
        <end position="145"/>
    </location>
</feature>
<dbReference type="AlphaFoldDB" id="A0A3A4NJI6"/>
<dbReference type="Gene3D" id="2.40.50.100">
    <property type="match status" value="1"/>
</dbReference>
<dbReference type="InterPro" id="IPR000089">
    <property type="entry name" value="Biotin_lipoyl"/>
</dbReference>
<dbReference type="Proteomes" id="UP000265882">
    <property type="component" value="Unassembled WGS sequence"/>
</dbReference>